<organism evidence="13 14">
    <name type="scientific">Oceanospirillum multiglobuliferum</name>
    <dbReference type="NCBI Taxonomy" id="64969"/>
    <lineage>
        <taxon>Bacteria</taxon>
        <taxon>Pseudomonadati</taxon>
        <taxon>Pseudomonadota</taxon>
        <taxon>Gammaproteobacteria</taxon>
        <taxon>Oceanospirillales</taxon>
        <taxon>Oceanospirillaceae</taxon>
        <taxon>Oceanospirillum</taxon>
    </lineage>
</organism>
<dbReference type="PANTHER" id="PTHR11601:SF34">
    <property type="entry name" value="CYSTEINE DESULFURASE"/>
    <property type="match status" value="1"/>
</dbReference>
<keyword evidence="4" id="KW-0808">Transferase</keyword>
<evidence type="ECO:0000259" key="12">
    <source>
        <dbReference type="Pfam" id="PF00266"/>
    </source>
</evidence>
<keyword evidence="6" id="KW-0479">Metal-binding</keyword>
<evidence type="ECO:0000256" key="1">
    <source>
        <dbReference type="ARBA" id="ARBA00001933"/>
    </source>
</evidence>
<proteinExistence type="inferred from homology"/>
<accession>A0A1T4M267</accession>
<dbReference type="Gene3D" id="3.90.1150.10">
    <property type="entry name" value="Aspartate Aminotransferase, domain 1"/>
    <property type="match status" value="1"/>
</dbReference>
<evidence type="ECO:0000256" key="3">
    <source>
        <dbReference type="ARBA" id="ARBA00012239"/>
    </source>
</evidence>
<sequence length="381" mass="41123">MKTIYLDYAATTPVDPAVAEKMMGYLTQDGCFANPASRAHMLGWFAEQAVEESRLQIAKLLNCDARELVWTSGATESNNLALKGVAETRRTRGRHIITSTIEHKAVLDTCAWLEDQGFEVSYLKPNAKGVISVEQVAQALRPDTILASFMLINNELGSINDIASIGALLRDKAVLFHVDAAQAAGKVPIDLKTLSVDLMSFSGHKAYGPKGIGALYVRRDPDLKVLAQIHGGGHERGMRSGTLPTHQIVGMASALTLAGERMAEDFAHLKSLRSQFWQGLSALEQVSINGDFEQGYPGILNLCFSGVDGEALLMAIKEVAVSTGSACNSASVDPSYVLSGIGLSREKALSSLRFSFGRFTTPEEIEQVIEIVVRAVNALRN</sequence>
<dbReference type="PROSITE" id="PS00595">
    <property type="entry name" value="AA_TRANSFER_CLASS_5"/>
    <property type="match status" value="1"/>
</dbReference>
<evidence type="ECO:0000256" key="2">
    <source>
        <dbReference type="ARBA" id="ARBA00006490"/>
    </source>
</evidence>
<dbReference type="RefSeq" id="WP_200810608.1">
    <property type="nucleotide sequence ID" value="NZ_FUXG01000003.1"/>
</dbReference>
<comment type="catalytic activity">
    <reaction evidence="10">
        <text>(sulfur carrier)-H + L-cysteine = (sulfur carrier)-SH + L-alanine</text>
        <dbReference type="Rhea" id="RHEA:43892"/>
        <dbReference type="Rhea" id="RHEA-COMP:14737"/>
        <dbReference type="Rhea" id="RHEA-COMP:14739"/>
        <dbReference type="ChEBI" id="CHEBI:29917"/>
        <dbReference type="ChEBI" id="CHEBI:35235"/>
        <dbReference type="ChEBI" id="CHEBI:57972"/>
        <dbReference type="ChEBI" id="CHEBI:64428"/>
        <dbReference type="EC" id="2.8.1.7"/>
    </reaction>
</comment>
<dbReference type="GO" id="GO:0031071">
    <property type="term" value="F:cysteine desulfurase activity"/>
    <property type="evidence" value="ECO:0007669"/>
    <property type="project" value="UniProtKB-EC"/>
</dbReference>
<dbReference type="InterPro" id="IPR016454">
    <property type="entry name" value="Cysteine_dSase"/>
</dbReference>
<evidence type="ECO:0000256" key="4">
    <source>
        <dbReference type="ARBA" id="ARBA00022679"/>
    </source>
</evidence>
<dbReference type="PIRSF" id="PIRSF005572">
    <property type="entry name" value="NifS"/>
    <property type="match status" value="1"/>
</dbReference>
<evidence type="ECO:0000256" key="7">
    <source>
        <dbReference type="ARBA" id="ARBA00022898"/>
    </source>
</evidence>
<dbReference type="Proteomes" id="UP000191418">
    <property type="component" value="Unassembled WGS sequence"/>
</dbReference>
<dbReference type="STRING" id="64969.SAMN02745127_00619"/>
<dbReference type="AlphaFoldDB" id="A0A1T4M267"/>
<reference evidence="13 14" key="1">
    <citation type="submission" date="2017-01" db="EMBL/GenBank/DDBJ databases">
        <title>Genome Sequencing of a Marine Spirillum, Oceanospirillum multiglobuliferum ATCC 33336, from Japan.</title>
        <authorList>
            <person name="Carney J.G."/>
            <person name="Trachtenberg A.M."/>
            <person name="Rheaume B.A."/>
            <person name="Linnane J.D."/>
            <person name="Pitts N.L."/>
            <person name="Mykles D.L."/>
            <person name="Maclea K.S."/>
        </authorList>
    </citation>
    <scope>NUCLEOTIDE SEQUENCE [LARGE SCALE GENOMIC DNA]</scope>
    <source>
        <strain evidence="13 14">ATCC 33336</strain>
    </source>
</reference>
<dbReference type="Gene3D" id="3.40.640.10">
    <property type="entry name" value="Type I PLP-dependent aspartate aminotransferase-like (Major domain)"/>
    <property type="match status" value="1"/>
</dbReference>
<dbReference type="FunFam" id="3.40.640.10:FF:000003">
    <property type="entry name" value="Cysteine desulfurase IscS"/>
    <property type="match status" value="1"/>
</dbReference>
<dbReference type="Pfam" id="PF00266">
    <property type="entry name" value="Aminotran_5"/>
    <property type="match status" value="1"/>
</dbReference>
<dbReference type="InterPro" id="IPR015424">
    <property type="entry name" value="PyrdxlP-dep_Trfase"/>
</dbReference>
<dbReference type="InterPro" id="IPR015421">
    <property type="entry name" value="PyrdxlP-dep_Trfase_major"/>
</dbReference>
<feature type="domain" description="Aminotransferase class V" evidence="12">
    <location>
        <begin position="4"/>
        <end position="368"/>
    </location>
</feature>
<evidence type="ECO:0000256" key="8">
    <source>
        <dbReference type="ARBA" id="ARBA00023004"/>
    </source>
</evidence>
<keyword evidence="7" id="KW-0663">Pyridoxal phosphate</keyword>
<dbReference type="InterPro" id="IPR015422">
    <property type="entry name" value="PyrdxlP-dep_Trfase_small"/>
</dbReference>
<name>A0A1T4M267_9GAMM</name>
<keyword evidence="5" id="KW-0001">2Fe-2S</keyword>
<keyword evidence="8" id="KW-0408">Iron</keyword>
<evidence type="ECO:0000256" key="10">
    <source>
        <dbReference type="ARBA" id="ARBA00050776"/>
    </source>
</evidence>
<dbReference type="SUPFAM" id="SSF53383">
    <property type="entry name" value="PLP-dependent transferases"/>
    <property type="match status" value="1"/>
</dbReference>
<keyword evidence="14" id="KW-1185">Reference proteome</keyword>
<keyword evidence="9" id="KW-0411">Iron-sulfur</keyword>
<evidence type="ECO:0000256" key="9">
    <source>
        <dbReference type="ARBA" id="ARBA00023014"/>
    </source>
</evidence>
<dbReference type="InterPro" id="IPR020578">
    <property type="entry name" value="Aminotrans_V_PyrdxlP_BS"/>
</dbReference>
<dbReference type="NCBIfam" id="NF010611">
    <property type="entry name" value="PRK14012.1"/>
    <property type="match status" value="1"/>
</dbReference>
<dbReference type="InterPro" id="IPR000192">
    <property type="entry name" value="Aminotrans_V_dom"/>
</dbReference>
<comment type="cofactor">
    <cofactor evidence="1 11">
        <name>pyridoxal 5'-phosphate</name>
        <dbReference type="ChEBI" id="CHEBI:597326"/>
    </cofactor>
</comment>
<comment type="similarity">
    <text evidence="2">Belongs to the class-V pyridoxal-phosphate-dependent aminotransferase family. NifS/IscS subfamily.</text>
</comment>
<dbReference type="GO" id="GO:0051537">
    <property type="term" value="F:2 iron, 2 sulfur cluster binding"/>
    <property type="evidence" value="ECO:0007669"/>
    <property type="project" value="UniProtKB-KW"/>
</dbReference>
<evidence type="ECO:0000256" key="5">
    <source>
        <dbReference type="ARBA" id="ARBA00022714"/>
    </source>
</evidence>
<comment type="caution">
    <text evidence="13">The sequence shown here is derived from an EMBL/GenBank/DDBJ whole genome shotgun (WGS) entry which is preliminary data.</text>
</comment>
<evidence type="ECO:0000256" key="11">
    <source>
        <dbReference type="RuleBase" id="RU004504"/>
    </source>
</evidence>
<evidence type="ECO:0000313" key="14">
    <source>
        <dbReference type="Proteomes" id="UP000191418"/>
    </source>
</evidence>
<protein>
    <recommendedName>
        <fullName evidence="3">cysteine desulfurase</fullName>
        <ecNumber evidence="3">2.8.1.7</ecNumber>
    </recommendedName>
</protein>
<dbReference type="EMBL" id="MTSM01000004">
    <property type="protein sequence ID" value="OPX56281.1"/>
    <property type="molecule type" value="Genomic_DNA"/>
</dbReference>
<gene>
    <name evidence="13" type="ORF">BTE48_04720</name>
</gene>
<dbReference type="EC" id="2.8.1.7" evidence="3"/>
<dbReference type="PANTHER" id="PTHR11601">
    <property type="entry name" value="CYSTEINE DESULFURYLASE FAMILY MEMBER"/>
    <property type="match status" value="1"/>
</dbReference>
<evidence type="ECO:0000256" key="6">
    <source>
        <dbReference type="ARBA" id="ARBA00022723"/>
    </source>
</evidence>
<evidence type="ECO:0000313" key="13">
    <source>
        <dbReference type="EMBL" id="OPX56281.1"/>
    </source>
</evidence>
<dbReference type="GO" id="GO:0046872">
    <property type="term" value="F:metal ion binding"/>
    <property type="evidence" value="ECO:0007669"/>
    <property type="project" value="UniProtKB-KW"/>
</dbReference>